<dbReference type="Pfam" id="PF07517">
    <property type="entry name" value="SecA_DEAD"/>
    <property type="match status" value="1"/>
</dbReference>
<evidence type="ECO:0000259" key="8">
    <source>
        <dbReference type="PROSITE" id="PS51196"/>
    </source>
</evidence>
<keyword evidence="1" id="KW-0963">Cytoplasm</keyword>
<dbReference type="GO" id="GO:0017038">
    <property type="term" value="P:protein import"/>
    <property type="evidence" value="ECO:0007669"/>
    <property type="project" value="InterPro"/>
</dbReference>
<gene>
    <name evidence="9" type="ORF">GRG538_LOCUS15209</name>
</gene>
<dbReference type="InterPro" id="IPR027417">
    <property type="entry name" value="P-loop_NTPase"/>
</dbReference>
<dbReference type="InterPro" id="IPR000185">
    <property type="entry name" value="SecA"/>
</dbReference>
<feature type="domain" description="Helicase ATP-binding" evidence="6">
    <location>
        <begin position="1392"/>
        <end position="1554"/>
    </location>
</feature>
<dbReference type="InterPro" id="IPR014018">
    <property type="entry name" value="SecA_motor_DEAD"/>
</dbReference>
<comment type="caution">
    <text evidence="9">The sequence shown here is derived from an EMBL/GenBank/DDBJ whole genome shotgun (WGS) entry which is preliminary data.</text>
</comment>
<dbReference type="GO" id="GO:0006886">
    <property type="term" value="P:intracellular protein transport"/>
    <property type="evidence" value="ECO:0007669"/>
    <property type="project" value="InterPro"/>
</dbReference>
<keyword evidence="4" id="KW-0175">Coiled coil</keyword>
<dbReference type="GO" id="GO:0005524">
    <property type="term" value="F:ATP binding"/>
    <property type="evidence" value="ECO:0007669"/>
    <property type="project" value="InterPro"/>
</dbReference>
<dbReference type="PROSITE" id="PS51196">
    <property type="entry name" value="SECA_MOTOR_DEAD"/>
    <property type="match status" value="1"/>
</dbReference>
<dbReference type="PRINTS" id="PR00906">
    <property type="entry name" value="SECA"/>
</dbReference>
<protein>
    <recommendedName>
        <fullName evidence="11">Protein translocase subunit SecA</fullName>
    </recommendedName>
</protein>
<dbReference type="SMART" id="SM00957">
    <property type="entry name" value="SecA_DEAD"/>
    <property type="match status" value="1"/>
</dbReference>
<organism evidence="9 10">
    <name type="scientific">Rotaria socialis</name>
    <dbReference type="NCBI Taxonomy" id="392032"/>
    <lineage>
        <taxon>Eukaryota</taxon>
        <taxon>Metazoa</taxon>
        <taxon>Spiralia</taxon>
        <taxon>Gnathifera</taxon>
        <taxon>Rotifera</taxon>
        <taxon>Eurotatoria</taxon>
        <taxon>Bdelloidea</taxon>
        <taxon>Philodinida</taxon>
        <taxon>Philodinidae</taxon>
        <taxon>Rotaria</taxon>
    </lineage>
</organism>
<dbReference type="Gene3D" id="3.90.1440.10">
    <property type="entry name" value="SecA, preprotein cross-linking domain"/>
    <property type="match status" value="1"/>
</dbReference>
<sequence>MISPTVQEKLVEFNKGLPAQSYPETQLLSLINFYLKPIEINTNKLGNRSVVEIFGGIIYMSKIVPKIEQILQDEGREKRIDEVRFIALCMLDIDYDLKNSHWHGFNIFVMAAKVNVSTKCEWNLSGVSSRKHYEKASSGSSCGDDGQDGKDGYCGESSGNVMILAEEMQNAHNLAVTLNGGDGSGGQEGGDGANGQDGTGTTMSELNKEYSNPTPWLFNHNFATLFNKISSKGKVETRWKKHLNRYIEVKLHNGQKIIYSLSRYWDLQCYLLYKGSKGEQGGRGGLNGLGGDGGFQGECLVVSKENKSFPVHIKSAKGSKGQNAKPGRTGEYGKNGWDVGYTDYQYWGRAHEFGTGHNQRLSMNYSASSSDRVYCGYRYDVLGSSACYATINASVLEHRKLTDSEKLRETRKEGERRKKAVATRKNVMLQKAMEKTYGKYFETGDCLMNTVAEMRAENMMNFNMMHRKAKKAFEEVESLKERSREKVSRYRIYEVTKKDKAVQNNPDDASVWIKLCDEEFSIDELRKVERHFNNFQTQQKIDRAEITWIPRKFGLARFCGIINDAYQLEINQNKNLNNDFNSEKYLKISEQSYSDLEWLREFQDETLQNRNIEDTFHDLCQYQLSTSDLNIVETNYKKLVSIKIGAETLEEFLNSWQTDDNQSFAKLSTLKGNKTEWGKVLEVFDSFRKTNLTSEALKKSVPLYDEKELKNDNGLLKYLFDLWNSLYTLKTTNTTLAKMIEWLIIENDKCKNPPSQIQEYLKLEKKFMDAKSNSLNNLLLAIQCLSHRLPKASWQHSYEYPNFFLPKKTQNISEDMQHIDNKLLEKLYNIYTNKQNETIDWHKKIDKILLDICLKQMLSNKTIAYAPLLELIAWKHGLNIRTYQKTNYAQLVCNREHFVCGKQIVHILISDDQRIENLVVDQEFVKLDLTRQNLVSEFQSKRLNKNYLLPDENEYTDDKLVIYKLCQYFNEDDQDELESRLEKLATNCTGKNSILSSLLHCFQCNGCHLQSNEMMVFVNTILECWTVFDINPNLFDYIILSRSQSQLVDELILIKLENLMRKILRDKEKLRNLLRQITDTSVKALILQKLHESQLNIHEESFSNMLNLLPYIKNNTILLKQLDLSEWSLTLQETYWQHVLSNGGLGFTDENLEQCAFYLVKLDSLYGNELVKHVINVIKEATLFSAETLSIFVHRFYAEDMELCGDILDDFGVLNFKLSNLFEKSNKRYSGQELLELCQQKADIVTKDLSQIQDLMTKLGLSESNNRDIDRLVQMITKSHEDDNVFKHLSKIRDLLKRTADGENLVLKYIVDVINRNDKTIDTENTGSKILTCKTCCHNEKDLKRIINAIRSNIEEVKHIENCNYYILHIVNQCILLKRHFSLRDTQKLVVMLMLSNQRSLLSQVATGEGKTLIITTLCIIKCLYGEKLDIVTSCSVLAKRDAESEPPKGNKDLYEFFGVTVGHICSEDIDHRAQTFNRCDVVYGDLSSFQRDYLLDRFYGKNILGKRNFENVIVDEVDSMLLDNGNNMLYLSHDIPNMEKLQSLFIFIWRSVNQPANSSDNFNKIYGNAAIKQSIIEDIYGMIMRDEVDADVWQALLKSKTIGEDGRILIHLKDYTAHVKQLQFPKQKTENRLIFLLNIISNRQRFIKLPSEFYNSSNNIWINVDRTGLDPDLNPKIIIIDKNTGTDQSSSQWHEGLHQFLQIKHGCKLSLMSLKAVFISNVSYLKLYQNLYGLSGTLGSRDEKKLLNELYNIDLIKVPTSKPKNFFEERPIISGYKNQWTDSIYDETKKKIIKHRSVLIICETVKDVDYISKYLVKRAMEDLQYDPNNFIYDSLKKPYIYKREHEEFTFGQGNELLNCGTVIIATNLAGRGTDIKLEQKLVEAGGLHVIVTFLPNNCWIEEQAYGRAARCGEHGSGQLIVIGNDEDGGSYSSKIFQLKNVRDVYELQRLKAIKKFYDERITIEEHCFKKFQQHYEELRQYWTTTDDAKDIEKLLLDSFLEKWAFWLDENSQLIENQASHTSKKDQLFNHLNTFLTHISFDFTTWLNSSSQLLKLGNHYAKNKKYDNAEECFNKIIREYSCYLAEAHYYKSFVTIKQKTSALLKKSGQPFRQLKEDLLKAKQLFEERISDCSNDQAIVESFKKKEVNSLIHIEAFSEQQKCLSQIYNLFIHSIDDILGHSVMNNAFVNFEINEILAYDIYIKLQEQGILTKPTTAVPFSDEALIDVTMEYGIFKSALENLRHELNNNNINDSQSLIQVIDLPNIEEFWSMLKDREVLTNEIEFIIVNKQKLELVDMKEITSLVETYKMKFEFEKLQPNELIQYPIGTCEEYIFCKNELYENLKKYDRIYVEDRCILSTNRRAKINPNEIKEEQIFDKFNSIILSDLTSANISAEDSIAILEILSRSDDGILEEIAHGKYKLKGHIKCSSLPECYQDVVSAILNSKFSYRLAYQHLQEQYNDIQKNAKSDIGSKLQLRLSAKRYEQLFYDLIDRGIIEDVKINYEKLESIELKNIFEQPIQS</sequence>
<dbReference type="GO" id="GO:0016020">
    <property type="term" value="C:membrane"/>
    <property type="evidence" value="ECO:0007669"/>
    <property type="project" value="InterPro"/>
</dbReference>
<dbReference type="InterPro" id="IPR014001">
    <property type="entry name" value="Helicase_ATP-bd"/>
</dbReference>
<proteinExistence type="predicted"/>
<evidence type="ECO:0008006" key="11">
    <source>
        <dbReference type="Google" id="ProtNLM"/>
    </source>
</evidence>
<keyword evidence="2" id="KW-0813">Transport</keyword>
<reference evidence="9" key="1">
    <citation type="submission" date="2021-02" db="EMBL/GenBank/DDBJ databases">
        <authorList>
            <person name="Nowell W R."/>
        </authorList>
    </citation>
    <scope>NUCLEOTIDE SEQUENCE</scope>
</reference>
<accession>A0A818EV45</accession>
<evidence type="ECO:0000256" key="1">
    <source>
        <dbReference type="ARBA" id="ARBA00022490"/>
    </source>
</evidence>
<dbReference type="PROSITE" id="PS51192">
    <property type="entry name" value="HELICASE_ATP_BIND_1"/>
    <property type="match status" value="1"/>
</dbReference>
<dbReference type="InterPro" id="IPR011115">
    <property type="entry name" value="SecA_DEAD"/>
</dbReference>
<dbReference type="Proteomes" id="UP000663872">
    <property type="component" value="Unassembled WGS sequence"/>
</dbReference>
<feature type="region of interest" description="Disordered" evidence="5">
    <location>
        <begin position="178"/>
        <end position="204"/>
    </location>
</feature>
<feature type="coiled-coil region" evidence="4">
    <location>
        <begin position="1053"/>
        <end position="1080"/>
    </location>
</feature>
<dbReference type="SUPFAM" id="SSF52540">
    <property type="entry name" value="P-loop containing nucleoside triphosphate hydrolases"/>
    <property type="match status" value="2"/>
</dbReference>
<evidence type="ECO:0000256" key="5">
    <source>
        <dbReference type="SAM" id="MobiDB-lite"/>
    </source>
</evidence>
<feature type="compositionally biased region" description="Gly residues" evidence="5">
    <location>
        <begin position="180"/>
        <end position="198"/>
    </location>
</feature>
<dbReference type="PROSITE" id="PS51194">
    <property type="entry name" value="HELICASE_CTER"/>
    <property type="match status" value="1"/>
</dbReference>
<dbReference type="InterPro" id="IPR001650">
    <property type="entry name" value="Helicase_C-like"/>
</dbReference>
<evidence type="ECO:0000259" key="7">
    <source>
        <dbReference type="PROSITE" id="PS51194"/>
    </source>
</evidence>
<evidence type="ECO:0000313" key="9">
    <source>
        <dbReference type="EMBL" id="CAF3464827.1"/>
    </source>
</evidence>
<evidence type="ECO:0000256" key="3">
    <source>
        <dbReference type="ARBA" id="ARBA00023010"/>
    </source>
</evidence>
<dbReference type="Gene3D" id="3.40.50.300">
    <property type="entry name" value="P-loop containing nucleotide triphosphate hydrolases"/>
    <property type="match status" value="3"/>
</dbReference>
<evidence type="ECO:0000313" key="10">
    <source>
        <dbReference type="Proteomes" id="UP000663872"/>
    </source>
</evidence>
<dbReference type="PANTHER" id="PTHR30612">
    <property type="entry name" value="SECA INNER MEMBRANE COMPONENT OF SEC PROTEIN SECRETION SYSTEM"/>
    <property type="match status" value="1"/>
</dbReference>
<evidence type="ECO:0000256" key="4">
    <source>
        <dbReference type="SAM" id="Coils"/>
    </source>
</evidence>
<feature type="domain" description="SecA family profile" evidence="8">
    <location>
        <begin position="1303"/>
        <end position="1958"/>
    </location>
</feature>
<feature type="domain" description="Helicase C-terminal" evidence="7">
    <location>
        <begin position="1781"/>
        <end position="1980"/>
    </location>
</feature>
<evidence type="ECO:0000259" key="6">
    <source>
        <dbReference type="PROSITE" id="PS51192"/>
    </source>
</evidence>
<dbReference type="EMBL" id="CAJNYT010002334">
    <property type="protein sequence ID" value="CAF3464827.1"/>
    <property type="molecule type" value="Genomic_DNA"/>
</dbReference>
<dbReference type="PANTHER" id="PTHR30612:SF0">
    <property type="entry name" value="CHLOROPLAST PROTEIN-TRANSPORTING ATPASE"/>
    <property type="match status" value="1"/>
</dbReference>
<name>A0A818EV45_9BILA</name>
<evidence type="ECO:0000256" key="2">
    <source>
        <dbReference type="ARBA" id="ARBA00022927"/>
    </source>
</evidence>
<dbReference type="GO" id="GO:0006605">
    <property type="term" value="P:protein targeting"/>
    <property type="evidence" value="ECO:0007669"/>
    <property type="project" value="InterPro"/>
</dbReference>
<keyword evidence="3" id="KW-0811">Translocation</keyword>
<keyword evidence="2" id="KW-0653">Protein transport</keyword>